<feature type="domain" description="Tubulin-like CetZ C-terminal" evidence="3">
    <location>
        <begin position="152"/>
        <end position="307"/>
    </location>
</feature>
<dbReference type="Gene3D" id="3.30.1330.20">
    <property type="entry name" value="Tubulin/FtsZ, C-terminal domain"/>
    <property type="match status" value="1"/>
</dbReference>
<dbReference type="GeneID" id="10395011"/>
<dbReference type="InterPro" id="IPR048737">
    <property type="entry name" value="CetZ_C"/>
</dbReference>
<proteinExistence type="predicted"/>
<dbReference type="KEGG" id="ave:Arcve_1880"/>
<dbReference type="HOGENOM" id="CLU_896016_0_0_2"/>
<evidence type="ECO:0000256" key="2">
    <source>
        <dbReference type="ARBA" id="ARBA00023134"/>
    </source>
</evidence>
<dbReference type="GO" id="GO:0005525">
    <property type="term" value="F:GTP binding"/>
    <property type="evidence" value="ECO:0007669"/>
    <property type="project" value="UniProtKB-KW"/>
</dbReference>
<keyword evidence="2" id="KW-0342">GTP-binding</keyword>
<dbReference type="Pfam" id="PF21011">
    <property type="entry name" value="CetZ_C"/>
    <property type="match status" value="1"/>
</dbReference>
<dbReference type="STRING" id="693661.Arcve_1880"/>
<dbReference type="InterPro" id="IPR036525">
    <property type="entry name" value="Tubulin/FtsZ_GTPase_sf"/>
</dbReference>
<dbReference type="OrthoDB" id="50375at2157"/>
<name>F2KRD9_ARCVS</name>
<evidence type="ECO:0000313" key="4">
    <source>
        <dbReference type="EMBL" id="AEA47873.1"/>
    </source>
</evidence>
<evidence type="ECO:0000259" key="3">
    <source>
        <dbReference type="Pfam" id="PF21011"/>
    </source>
</evidence>
<dbReference type="Proteomes" id="UP000008136">
    <property type="component" value="Chromosome"/>
</dbReference>
<sequence length="310" mass="34829">MKLLTIGTGARGCALSDLMAKHGAKVNRAKLFKCYAIANDIEVLKSLRGVPERDRYHLALHKQKDIGGVVNSILERYELFEGALVITSLEDDFGYVLGIEFAEKLKESIEEPILGLVTLPVESEQLAEMRRRIKEFRRAVDVLILFSEKEGVEKSIVDSLNLLSLVGEIDLRKRKAGEVVVDTSDVFNALMKEGVSAIGSSSRRLPFSWFRKLFMRKEYEIKGIRSQRMVDMLKEAYENLSIGIDVESAKSALIVFSGDPEEITMDGIFSCISLIEEMSPEAEVRYGDYPCKSRDLSLVLLYSGVTKLKF</sequence>
<organism evidence="4 5">
    <name type="scientific">Archaeoglobus veneficus (strain DSM 11195 / SNP6)</name>
    <dbReference type="NCBI Taxonomy" id="693661"/>
    <lineage>
        <taxon>Archaea</taxon>
        <taxon>Methanobacteriati</taxon>
        <taxon>Methanobacteriota</taxon>
        <taxon>Archaeoglobi</taxon>
        <taxon>Archaeoglobales</taxon>
        <taxon>Archaeoglobaceae</taxon>
        <taxon>Archaeoglobus</taxon>
    </lineage>
</organism>
<dbReference type="AlphaFoldDB" id="F2KRD9"/>
<keyword evidence="1" id="KW-0547">Nucleotide-binding</keyword>
<dbReference type="EMBL" id="CP002588">
    <property type="protein sequence ID" value="AEA47873.1"/>
    <property type="molecule type" value="Genomic_DNA"/>
</dbReference>
<dbReference type="SUPFAM" id="SSF52490">
    <property type="entry name" value="Tubulin nucleotide-binding domain-like"/>
    <property type="match status" value="1"/>
</dbReference>
<accession>F2KRD9</accession>
<dbReference type="RefSeq" id="WP_013684529.1">
    <property type="nucleotide sequence ID" value="NC_015320.1"/>
</dbReference>
<keyword evidence="5" id="KW-1185">Reference proteome</keyword>
<dbReference type="Gene3D" id="3.40.50.1440">
    <property type="entry name" value="Tubulin/FtsZ, GTPase domain"/>
    <property type="match status" value="1"/>
</dbReference>
<evidence type="ECO:0000313" key="5">
    <source>
        <dbReference type="Proteomes" id="UP000008136"/>
    </source>
</evidence>
<dbReference type="eggNOG" id="arCOG02202">
    <property type="taxonomic scope" value="Archaea"/>
</dbReference>
<evidence type="ECO:0000256" key="1">
    <source>
        <dbReference type="ARBA" id="ARBA00022741"/>
    </source>
</evidence>
<protein>
    <recommendedName>
        <fullName evidence="3">Tubulin-like CetZ C-terminal domain-containing protein</fullName>
    </recommendedName>
</protein>
<gene>
    <name evidence="4" type="ordered locus">Arcve_1880</name>
</gene>
<reference evidence="4 5" key="1">
    <citation type="submission" date="2011-03" db="EMBL/GenBank/DDBJ databases">
        <title>The complete genome of Archaeoglobus veneficus SNP6.</title>
        <authorList>
            <consortium name="US DOE Joint Genome Institute (JGI-PGF)"/>
            <person name="Lucas S."/>
            <person name="Copeland A."/>
            <person name="Lapidus A."/>
            <person name="Bruce D."/>
            <person name="Goodwin L."/>
            <person name="Pitluck S."/>
            <person name="Kyrpides N."/>
            <person name="Mavromatis K."/>
            <person name="Pagani I."/>
            <person name="Ivanova N."/>
            <person name="Mikhailova N."/>
            <person name="Lu M."/>
            <person name="Detter J.C."/>
            <person name="Tapia R."/>
            <person name="Han C."/>
            <person name="Land M."/>
            <person name="Hauser L."/>
            <person name="Markowitz V."/>
            <person name="Cheng J.-F."/>
            <person name="Hugenholtz P."/>
            <person name="Woyke T."/>
            <person name="Wu D."/>
            <person name="Spring S."/>
            <person name="Brambilla E."/>
            <person name="Klenk H.-P."/>
            <person name="Eisen J.A."/>
        </authorList>
    </citation>
    <scope>NUCLEOTIDE SEQUENCE [LARGE SCALE GENOMIC DNA]</scope>
    <source>
        <strain>SNP6</strain>
    </source>
</reference>
<dbReference type="InterPro" id="IPR037103">
    <property type="entry name" value="Tubulin/FtsZ-like_C"/>
</dbReference>